<sequence>MVCHQILPWALLLVASGPLWAHPITDSAERPYSGPVSVEDQGVGSLDELSLSEQTFPLQDPAGLRYASLLASELNREGVDTQGTGLLPRGMKREVMLEKQSLLNPFSRLLGIKKQFRKRGGNTECFWKYCV</sequence>
<reference evidence="10" key="3">
    <citation type="submission" date="2025-09" db="UniProtKB">
        <authorList>
            <consortium name="Ensembl"/>
        </authorList>
    </citation>
    <scope>IDENTIFICATION</scope>
</reference>
<organism evidence="10 11">
    <name type="scientific">Gadus morhua</name>
    <name type="common">Atlantic cod</name>
    <dbReference type="NCBI Taxonomy" id="8049"/>
    <lineage>
        <taxon>Eukaryota</taxon>
        <taxon>Metazoa</taxon>
        <taxon>Chordata</taxon>
        <taxon>Craniata</taxon>
        <taxon>Vertebrata</taxon>
        <taxon>Euteleostomi</taxon>
        <taxon>Actinopterygii</taxon>
        <taxon>Neopterygii</taxon>
        <taxon>Teleostei</taxon>
        <taxon>Neoteleostei</taxon>
        <taxon>Acanthomorphata</taxon>
        <taxon>Zeiogadaria</taxon>
        <taxon>Gadariae</taxon>
        <taxon>Gadiformes</taxon>
        <taxon>Gadoidei</taxon>
        <taxon>Gadidae</taxon>
        <taxon>Gadus</taxon>
    </lineage>
</organism>
<name>A0A8C4ZUG3_GADMO</name>
<feature type="chain" id="PRO_5034682851" evidence="9">
    <location>
        <begin position="22"/>
        <end position="131"/>
    </location>
</feature>
<dbReference type="Ensembl" id="ENSGMOT00000021694.2">
    <property type="protein sequence ID" value="ENSGMOP00000021176.2"/>
    <property type="gene ID" value="ENSGMOG00000019689.2"/>
</dbReference>
<comment type="subcellular location">
    <subcellularLocation>
        <location evidence="1 8">Secreted</location>
    </subcellularLocation>
</comment>
<keyword evidence="11" id="KW-1185">Reference proteome</keyword>
<dbReference type="PROSITE" id="PS00984">
    <property type="entry name" value="UROTENSIN_II"/>
    <property type="match status" value="1"/>
</dbReference>
<reference evidence="10" key="2">
    <citation type="submission" date="2025-08" db="UniProtKB">
        <authorList>
            <consortium name="Ensembl"/>
        </authorList>
    </citation>
    <scope>IDENTIFICATION</scope>
</reference>
<protein>
    <submittedName>
        <fullName evidence="10">Urotensin 2, alpha</fullName>
    </submittedName>
</protein>
<dbReference type="GeneTree" id="ENSGT00510000049583"/>
<dbReference type="InterPro" id="IPR001483">
    <property type="entry name" value="Urotensin_II"/>
</dbReference>
<keyword evidence="6 9" id="KW-0732">Signal</keyword>
<evidence type="ECO:0000256" key="4">
    <source>
        <dbReference type="ARBA" id="ARBA00022685"/>
    </source>
</evidence>
<keyword evidence="7" id="KW-1015">Disulfide bond</keyword>
<keyword evidence="4" id="KW-0165">Cleavage on pair of basic residues</keyword>
<evidence type="ECO:0000256" key="5">
    <source>
        <dbReference type="ARBA" id="ARBA00022702"/>
    </source>
</evidence>
<dbReference type="Proteomes" id="UP000694546">
    <property type="component" value="Chromosome 1"/>
</dbReference>
<dbReference type="GO" id="GO:0005179">
    <property type="term" value="F:hormone activity"/>
    <property type="evidence" value="ECO:0007669"/>
    <property type="project" value="UniProtKB-KW"/>
</dbReference>
<proteinExistence type="inferred from homology"/>
<evidence type="ECO:0000256" key="2">
    <source>
        <dbReference type="ARBA" id="ARBA00006719"/>
    </source>
</evidence>
<dbReference type="PANTHER" id="PTHR14447">
    <property type="entry name" value="UROTENSIN 2"/>
    <property type="match status" value="1"/>
</dbReference>
<feature type="signal peptide" evidence="9">
    <location>
        <begin position="1"/>
        <end position="21"/>
    </location>
</feature>
<evidence type="ECO:0000313" key="11">
    <source>
        <dbReference type="Proteomes" id="UP000694546"/>
    </source>
</evidence>
<evidence type="ECO:0000256" key="3">
    <source>
        <dbReference type="ARBA" id="ARBA00022525"/>
    </source>
</evidence>
<evidence type="ECO:0000256" key="8">
    <source>
        <dbReference type="RuleBase" id="RU000636"/>
    </source>
</evidence>
<dbReference type="GO" id="GO:0005576">
    <property type="term" value="C:extracellular region"/>
    <property type="evidence" value="ECO:0007669"/>
    <property type="project" value="UniProtKB-SubCell"/>
</dbReference>
<evidence type="ECO:0000256" key="7">
    <source>
        <dbReference type="ARBA" id="ARBA00023157"/>
    </source>
</evidence>
<evidence type="ECO:0000256" key="9">
    <source>
        <dbReference type="SAM" id="SignalP"/>
    </source>
</evidence>
<dbReference type="PANTHER" id="PTHR14447:SF0">
    <property type="entry name" value="UROTENSIN-2"/>
    <property type="match status" value="1"/>
</dbReference>
<dbReference type="AlphaFoldDB" id="A0A8C4ZUG3"/>
<evidence type="ECO:0000256" key="6">
    <source>
        <dbReference type="ARBA" id="ARBA00022729"/>
    </source>
</evidence>
<evidence type="ECO:0000313" key="10">
    <source>
        <dbReference type="Ensembl" id="ENSGMOP00000021176.2"/>
    </source>
</evidence>
<dbReference type="GO" id="GO:0097746">
    <property type="term" value="P:blood vessel diameter maintenance"/>
    <property type="evidence" value="ECO:0007669"/>
    <property type="project" value="InterPro"/>
</dbReference>
<reference evidence="10" key="1">
    <citation type="submission" date="2019-07" db="EMBL/GenBank/DDBJ databases">
        <authorList>
            <consortium name="Wellcome Sanger Institute Data Sharing"/>
        </authorList>
    </citation>
    <scope>NUCLEOTIDE SEQUENCE [LARGE SCALE GENOMIC DNA]</scope>
</reference>
<comment type="similarity">
    <text evidence="2 8">Belongs to the urotensin-2 family.</text>
</comment>
<evidence type="ECO:0000256" key="1">
    <source>
        <dbReference type="ARBA" id="ARBA00004613"/>
    </source>
</evidence>
<dbReference type="Pfam" id="PF02083">
    <property type="entry name" value="Urotensin_II"/>
    <property type="match status" value="1"/>
</dbReference>
<keyword evidence="5 8" id="KW-0372">Hormone</keyword>
<dbReference type="GO" id="GO:0008217">
    <property type="term" value="P:regulation of blood pressure"/>
    <property type="evidence" value="ECO:0007669"/>
    <property type="project" value="InterPro"/>
</dbReference>
<accession>A0A8C4ZUG3</accession>
<dbReference type="OMA" id="KCSHLFS"/>
<keyword evidence="3" id="KW-0964">Secreted</keyword>